<evidence type="ECO:0000256" key="6">
    <source>
        <dbReference type="ARBA" id="ARBA00023136"/>
    </source>
</evidence>
<dbReference type="EC" id="3.6.3.-" evidence="8"/>
<accession>A0A378MI51</accession>
<keyword evidence="2" id="KW-0813">Transport</keyword>
<dbReference type="SMART" id="SM00382">
    <property type="entry name" value="AAA"/>
    <property type="match status" value="1"/>
</dbReference>
<organism evidence="8 9">
    <name type="scientific">Listeria grayi</name>
    <name type="common">Listeria murrayi</name>
    <dbReference type="NCBI Taxonomy" id="1641"/>
    <lineage>
        <taxon>Bacteria</taxon>
        <taxon>Bacillati</taxon>
        <taxon>Bacillota</taxon>
        <taxon>Bacilli</taxon>
        <taxon>Bacillales</taxon>
        <taxon>Listeriaceae</taxon>
        <taxon>Listeria</taxon>
    </lineage>
</organism>
<dbReference type="GO" id="GO:0016887">
    <property type="term" value="F:ATP hydrolysis activity"/>
    <property type="evidence" value="ECO:0007669"/>
    <property type="project" value="InterPro"/>
</dbReference>
<dbReference type="InterPro" id="IPR003593">
    <property type="entry name" value="AAA+_ATPase"/>
</dbReference>
<dbReference type="GO" id="GO:0005886">
    <property type="term" value="C:plasma membrane"/>
    <property type="evidence" value="ECO:0007669"/>
    <property type="project" value="UniProtKB-SubCell"/>
</dbReference>
<keyword evidence="8" id="KW-0378">Hydrolase</keyword>
<dbReference type="PANTHER" id="PTHR43166">
    <property type="entry name" value="AMINO ACID IMPORT ATP-BINDING PROTEIN"/>
    <property type="match status" value="1"/>
</dbReference>
<dbReference type="GO" id="GO:0005524">
    <property type="term" value="F:ATP binding"/>
    <property type="evidence" value="ECO:0007669"/>
    <property type="project" value="UniProtKB-KW"/>
</dbReference>
<dbReference type="Gene3D" id="3.40.50.300">
    <property type="entry name" value="P-loop containing nucleotide triphosphate hydrolases"/>
    <property type="match status" value="1"/>
</dbReference>
<dbReference type="InterPro" id="IPR030679">
    <property type="entry name" value="ABC_ATPase_HisP-typ"/>
</dbReference>
<dbReference type="Proteomes" id="UP000254879">
    <property type="component" value="Unassembled WGS sequence"/>
</dbReference>
<gene>
    <name evidence="8" type="primary">tcyN</name>
    <name evidence="8" type="ORF">NCTC10815_02578</name>
</gene>
<dbReference type="SUPFAM" id="SSF52540">
    <property type="entry name" value="P-loop containing nucleoside triphosphate hydrolases"/>
    <property type="match status" value="1"/>
</dbReference>
<dbReference type="PANTHER" id="PTHR43166:SF35">
    <property type="entry name" value="L-CYSTINE IMPORT ATP-BINDING PROTEIN TCYN"/>
    <property type="match status" value="1"/>
</dbReference>
<dbReference type="PROSITE" id="PS50893">
    <property type="entry name" value="ABC_TRANSPORTER_2"/>
    <property type="match status" value="1"/>
</dbReference>
<feature type="domain" description="ABC transporter" evidence="7">
    <location>
        <begin position="2"/>
        <end position="239"/>
    </location>
</feature>
<dbReference type="FunFam" id="3.40.50.300:FF:000020">
    <property type="entry name" value="Amino acid ABC transporter ATP-binding component"/>
    <property type="match status" value="1"/>
</dbReference>
<evidence type="ECO:0000256" key="2">
    <source>
        <dbReference type="ARBA" id="ARBA00022448"/>
    </source>
</evidence>
<evidence type="ECO:0000313" key="8">
    <source>
        <dbReference type="EMBL" id="STY45203.1"/>
    </source>
</evidence>
<comment type="subcellular location">
    <subcellularLocation>
        <location evidence="1">Cell membrane</location>
        <topology evidence="1">Peripheral membrane protein</topology>
    </subcellularLocation>
</comment>
<keyword evidence="4" id="KW-0547">Nucleotide-binding</keyword>
<evidence type="ECO:0000256" key="4">
    <source>
        <dbReference type="ARBA" id="ARBA00022741"/>
    </source>
</evidence>
<sequence>MIQATNIHKRFGDNEVLKGIDLQVKKGEVVTILGPSGSGKTTFLRCLNLLERPEQGEIAIGEQVIQTTNPKKAEVLALRKHTAMVFQHYNLFAHKTVLQNVMEGLVIARKIPKKIAKERAIEELTKVGLKDKLSAYPSQLSGGQKQRVGIARALAINPEVILFDEPTAALDPELVGEVLEVMLEIARLGVTMIVVTHEMEFAKRVADQVVFMDGGIIVEQGTPKEVFENTQQERTKQFLRRVSPDYLYQFKEVPKEERVI</sequence>
<dbReference type="PIRSF" id="PIRSF039085">
    <property type="entry name" value="ABC_ATPase_HisP"/>
    <property type="match status" value="1"/>
</dbReference>
<dbReference type="InterPro" id="IPR050086">
    <property type="entry name" value="MetN_ABC_transporter-like"/>
</dbReference>
<evidence type="ECO:0000256" key="3">
    <source>
        <dbReference type="ARBA" id="ARBA00022475"/>
    </source>
</evidence>
<keyword evidence="6" id="KW-0472">Membrane</keyword>
<dbReference type="InterPro" id="IPR017871">
    <property type="entry name" value="ABC_transporter-like_CS"/>
</dbReference>
<dbReference type="Pfam" id="PF00005">
    <property type="entry name" value="ABC_tran"/>
    <property type="match status" value="1"/>
</dbReference>
<dbReference type="EMBL" id="UGPG01000001">
    <property type="protein sequence ID" value="STY45203.1"/>
    <property type="molecule type" value="Genomic_DNA"/>
</dbReference>
<keyword evidence="3" id="KW-1003">Cell membrane</keyword>
<evidence type="ECO:0000313" key="9">
    <source>
        <dbReference type="Proteomes" id="UP000254879"/>
    </source>
</evidence>
<dbReference type="RefSeq" id="WP_115346222.1">
    <property type="nucleotide sequence ID" value="NZ_UGPG01000001.1"/>
</dbReference>
<name>A0A378MI51_LISGR</name>
<dbReference type="InterPro" id="IPR027417">
    <property type="entry name" value="P-loop_NTPase"/>
</dbReference>
<dbReference type="CDD" id="cd03262">
    <property type="entry name" value="ABC_HisP_GlnQ"/>
    <property type="match status" value="1"/>
</dbReference>
<protein>
    <submittedName>
        <fullName evidence="8">L-cystine import ATP-binding protein TcyN</fullName>
        <ecNumber evidence="8">3.6.3.-</ecNumber>
    </submittedName>
</protein>
<evidence type="ECO:0000259" key="7">
    <source>
        <dbReference type="PROSITE" id="PS50893"/>
    </source>
</evidence>
<dbReference type="PROSITE" id="PS00211">
    <property type="entry name" value="ABC_TRANSPORTER_1"/>
    <property type="match status" value="1"/>
</dbReference>
<evidence type="ECO:0000256" key="5">
    <source>
        <dbReference type="ARBA" id="ARBA00022840"/>
    </source>
</evidence>
<proteinExistence type="predicted"/>
<reference evidence="8 9" key="1">
    <citation type="submission" date="2018-06" db="EMBL/GenBank/DDBJ databases">
        <authorList>
            <consortium name="Pathogen Informatics"/>
            <person name="Doyle S."/>
        </authorList>
    </citation>
    <scope>NUCLEOTIDE SEQUENCE [LARGE SCALE GENOMIC DNA]</scope>
    <source>
        <strain evidence="9">NCTC 10815</strain>
    </source>
</reference>
<dbReference type="AlphaFoldDB" id="A0A378MI51"/>
<dbReference type="InterPro" id="IPR003439">
    <property type="entry name" value="ABC_transporter-like_ATP-bd"/>
</dbReference>
<dbReference type="GO" id="GO:0015424">
    <property type="term" value="F:ABC-type amino acid transporter activity"/>
    <property type="evidence" value="ECO:0007669"/>
    <property type="project" value="InterPro"/>
</dbReference>
<evidence type="ECO:0000256" key="1">
    <source>
        <dbReference type="ARBA" id="ARBA00004202"/>
    </source>
</evidence>
<keyword evidence="5 8" id="KW-0067">ATP-binding</keyword>